<dbReference type="Gene3D" id="1.10.10.10">
    <property type="entry name" value="Winged helix-like DNA-binding domain superfamily/Winged helix DNA-binding domain"/>
    <property type="match status" value="1"/>
</dbReference>
<dbReference type="Pfam" id="PF00126">
    <property type="entry name" value="HTH_1"/>
    <property type="match status" value="1"/>
</dbReference>
<evidence type="ECO:0000313" key="4">
    <source>
        <dbReference type="Proteomes" id="UP000262878"/>
    </source>
</evidence>
<feature type="region of interest" description="Disordered" evidence="1">
    <location>
        <begin position="1"/>
        <end position="21"/>
    </location>
</feature>
<feature type="domain" description="HTH lysR-type" evidence="2">
    <location>
        <begin position="1"/>
        <end position="37"/>
    </location>
</feature>
<dbReference type="EMBL" id="DMUP01000220">
    <property type="protein sequence ID" value="HAR56910.1"/>
    <property type="molecule type" value="Genomic_DNA"/>
</dbReference>
<organism evidence="3 4">
    <name type="scientific">Idiomarina baltica</name>
    <dbReference type="NCBI Taxonomy" id="190892"/>
    <lineage>
        <taxon>Bacteria</taxon>
        <taxon>Pseudomonadati</taxon>
        <taxon>Pseudomonadota</taxon>
        <taxon>Gammaproteobacteria</taxon>
        <taxon>Alteromonadales</taxon>
        <taxon>Idiomarinaceae</taxon>
        <taxon>Idiomarina</taxon>
    </lineage>
</organism>
<dbReference type="InterPro" id="IPR036390">
    <property type="entry name" value="WH_DNA-bd_sf"/>
</dbReference>
<dbReference type="InterPro" id="IPR036388">
    <property type="entry name" value="WH-like_DNA-bd_sf"/>
</dbReference>
<reference evidence="3 4" key="1">
    <citation type="journal article" date="2018" name="Nat. Biotechnol.">
        <title>A standardized bacterial taxonomy based on genome phylogeny substantially revises the tree of life.</title>
        <authorList>
            <person name="Parks D.H."/>
            <person name="Chuvochina M."/>
            <person name="Waite D.W."/>
            <person name="Rinke C."/>
            <person name="Skarshewski A."/>
            <person name="Chaumeil P.A."/>
            <person name="Hugenholtz P."/>
        </authorList>
    </citation>
    <scope>NUCLEOTIDE SEQUENCE [LARGE SCALE GENOMIC DNA]</scope>
    <source>
        <strain evidence="3">UBA9360</strain>
    </source>
</reference>
<comment type="caution">
    <text evidence="3">The sequence shown here is derived from an EMBL/GenBank/DDBJ whole genome shotgun (WGS) entry which is preliminary data.</text>
</comment>
<evidence type="ECO:0000259" key="2">
    <source>
        <dbReference type="PROSITE" id="PS50931"/>
    </source>
</evidence>
<dbReference type="GO" id="GO:0003700">
    <property type="term" value="F:DNA-binding transcription factor activity"/>
    <property type="evidence" value="ECO:0007669"/>
    <property type="project" value="InterPro"/>
</dbReference>
<protein>
    <submittedName>
        <fullName evidence="3">LysR family transcriptional regulator</fullName>
    </submittedName>
</protein>
<gene>
    <name evidence="3" type="ORF">DCR58_09030</name>
</gene>
<proteinExistence type="predicted"/>
<dbReference type="Proteomes" id="UP000262878">
    <property type="component" value="Unassembled WGS sequence"/>
</dbReference>
<dbReference type="PROSITE" id="PS50931">
    <property type="entry name" value="HTH_LYSR"/>
    <property type="match status" value="1"/>
</dbReference>
<feature type="non-terminal residue" evidence="3">
    <location>
        <position position="37"/>
    </location>
</feature>
<evidence type="ECO:0000313" key="3">
    <source>
        <dbReference type="EMBL" id="HAR56910.1"/>
    </source>
</evidence>
<accession>A0A348WQU8</accession>
<dbReference type="AlphaFoldDB" id="A0A348WQU8"/>
<evidence type="ECO:0000256" key="1">
    <source>
        <dbReference type="SAM" id="MobiDB-lite"/>
    </source>
</evidence>
<sequence length="37" mass="4052">MVEAGSISSAARAMSLPKATVSRRLQQLETEQGMRLF</sequence>
<name>A0A348WQU8_9GAMM</name>
<dbReference type="SUPFAM" id="SSF46785">
    <property type="entry name" value="Winged helix' DNA-binding domain"/>
    <property type="match status" value="1"/>
</dbReference>
<dbReference type="InterPro" id="IPR000847">
    <property type="entry name" value="LysR_HTH_N"/>
</dbReference>